<protein>
    <submittedName>
        <fullName evidence="2">Uncharacterized protein</fullName>
    </submittedName>
</protein>
<dbReference type="EMBL" id="LUCM01005277">
    <property type="protein sequence ID" value="KAA0193062.1"/>
    <property type="molecule type" value="Genomic_DNA"/>
</dbReference>
<evidence type="ECO:0000256" key="1">
    <source>
        <dbReference type="SAM" id="MobiDB-lite"/>
    </source>
</evidence>
<keyword evidence="3" id="KW-1185">Reference proteome</keyword>
<gene>
    <name evidence="2" type="ORF">FBUS_02524</name>
</gene>
<evidence type="ECO:0000313" key="3">
    <source>
        <dbReference type="Proteomes" id="UP000728185"/>
    </source>
</evidence>
<dbReference type="Proteomes" id="UP000728185">
    <property type="component" value="Unassembled WGS sequence"/>
</dbReference>
<dbReference type="OrthoDB" id="6264373at2759"/>
<dbReference type="AlphaFoldDB" id="A0A8E0S0Q0"/>
<comment type="caution">
    <text evidence="2">The sequence shown here is derived from an EMBL/GenBank/DDBJ whole genome shotgun (WGS) entry which is preliminary data.</text>
</comment>
<feature type="region of interest" description="Disordered" evidence="1">
    <location>
        <begin position="34"/>
        <end position="53"/>
    </location>
</feature>
<name>A0A8E0S0Q0_9TREM</name>
<organism evidence="2 3">
    <name type="scientific">Fasciolopsis buskii</name>
    <dbReference type="NCBI Taxonomy" id="27845"/>
    <lineage>
        <taxon>Eukaryota</taxon>
        <taxon>Metazoa</taxon>
        <taxon>Spiralia</taxon>
        <taxon>Lophotrochozoa</taxon>
        <taxon>Platyhelminthes</taxon>
        <taxon>Trematoda</taxon>
        <taxon>Digenea</taxon>
        <taxon>Plagiorchiida</taxon>
        <taxon>Echinostomata</taxon>
        <taxon>Echinostomatoidea</taxon>
        <taxon>Fasciolidae</taxon>
        <taxon>Fasciolopsis</taxon>
    </lineage>
</organism>
<evidence type="ECO:0000313" key="2">
    <source>
        <dbReference type="EMBL" id="KAA0193062.1"/>
    </source>
</evidence>
<reference evidence="2" key="1">
    <citation type="submission" date="2019-05" db="EMBL/GenBank/DDBJ databases">
        <title>Annotation for the trematode Fasciolopsis buski.</title>
        <authorList>
            <person name="Choi Y.-J."/>
        </authorList>
    </citation>
    <scope>NUCLEOTIDE SEQUENCE</scope>
    <source>
        <strain evidence="2">HT</strain>
        <tissue evidence="2">Whole worm</tissue>
    </source>
</reference>
<sequence>MEEAFPNLMNDDTESYVDEEILSEEDLVTTLQADVSDEWESSSQERQTKRKTNRMVSTLMRSRRSLMQKSISSSLYSLADPSALIQKIRVSDAQSVNPELQTAEGRAFVRRLIGLLAADCAPKSIYRKYVQEHQIRFDFSDLSQHYQYGYVSVRLTLFYQDVSGC</sequence>
<accession>A0A8E0S0Q0</accession>
<proteinExistence type="predicted"/>